<dbReference type="EMBL" id="LVLJ01000655">
    <property type="protein sequence ID" value="OAE33421.1"/>
    <property type="molecule type" value="Genomic_DNA"/>
</dbReference>
<evidence type="ECO:0000256" key="1">
    <source>
        <dbReference type="ARBA" id="ARBA00004167"/>
    </source>
</evidence>
<dbReference type="GO" id="GO:0004672">
    <property type="term" value="F:protein kinase activity"/>
    <property type="evidence" value="ECO:0007669"/>
    <property type="project" value="InterPro"/>
</dbReference>
<organism evidence="14 15">
    <name type="scientific">Marchantia polymorpha subsp. ruderalis</name>
    <dbReference type="NCBI Taxonomy" id="1480154"/>
    <lineage>
        <taxon>Eukaryota</taxon>
        <taxon>Viridiplantae</taxon>
        <taxon>Streptophyta</taxon>
        <taxon>Embryophyta</taxon>
        <taxon>Marchantiophyta</taxon>
        <taxon>Marchantiopsida</taxon>
        <taxon>Marchantiidae</taxon>
        <taxon>Marchantiales</taxon>
        <taxon>Marchantiaceae</taxon>
        <taxon>Marchantia</taxon>
    </lineage>
</organism>
<reference evidence="14" key="1">
    <citation type="submission" date="2016-03" db="EMBL/GenBank/DDBJ databases">
        <title>Mechanisms controlling the formation of the plant cell surface in tip-growing cells are functionally conserved among land plants.</title>
        <authorList>
            <person name="Honkanen S."/>
            <person name="Jones V.A."/>
            <person name="Morieri G."/>
            <person name="Champion C."/>
            <person name="Hetherington A.J."/>
            <person name="Kelly S."/>
            <person name="Saint-Marcoux D."/>
            <person name="Proust H."/>
            <person name="Prescott H."/>
            <person name="Dolan L."/>
        </authorList>
    </citation>
    <scope>NUCLEOTIDE SEQUENCE [LARGE SCALE GENOMIC DNA]</scope>
    <source>
        <tissue evidence="14">Whole gametophyte</tissue>
    </source>
</reference>
<comment type="caution">
    <text evidence="14">The sequence shown here is derived from an EMBL/GenBank/DDBJ whole genome shotgun (WGS) entry which is preliminary data.</text>
</comment>
<accession>A0A176WLB4</accession>
<evidence type="ECO:0000256" key="4">
    <source>
        <dbReference type="ARBA" id="ARBA00022692"/>
    </source>
</evidence>
<dbReference type="PANTHER" id="PTHR48008:SF6">
    <property type="entry name" value="LEUCINE-RICH REPEAT RECEPTOR-LIKE PROTEIN KINASE IMK3-RELATED"/>
    <property type="match status" value="1"/>
</dbReference>
<keyword evidence="9" id="KW-1133">Transmembrane helix</keyword>
<evidence type="ECO:0000256" key="11">
    <source>
        <dbReference type="ARBA" id="ARBA00023170"/>
    </source>
</evidence>
<comment type="subcellular location">
    <subcellularLocation>
        <location evidence="1">Membrane</location>
        <topology evidence="1">Single-pass membrane protein</topology>
    </subcellularLocation>
</comment>
<keyword evidence="8" id="KW-0067">ATP-binding</keyword>
<evidence type="ECO:0000256" key="8">
    <source>
        <dbReference type="ARBA" id="ARBA00022840"/>
    </source>
</evidence>
<dbReference type="FunFam" id="1.10.510.10:FF:000480">
    <property type="entry name" value="Pollen receptor-like kinase 1"/>
    <property type="match status" value="1"/>
</dbReference>
<keyword evidence="2" id="KW-0597">Phosphoprotein</keyword>
<evidence type="ECO:0000256" key="5">
    <source>
        <dbReference type="ARBA" id="ARBA00022729"/>
    </source>
</evidence>
<keyword evidence="11" id="KW-0675">Receptor</keyword>
<keyword evidence="3" id="KW-0433">Leucine-rich repeat</keyword>
<dbReference type="FunFam" id="3.30.200.20:FF:000486">
    <property type="entry name" value="Leucine-rich repeat receptor-like protein kinase"/>
    <property type="match status" value="1"/>
</dbReference>
<evidence type="ECO:0000256" key="7">
    <source>
        <dbReference type="ARBA" id="ARBA00022741"/>
    </source>
</evidence>
<keyword evidence="5" id="KW-0732">Signal</keyword>
<dbReference type="CDD" id="cd14066">
    <property type="entry name" value="STKc_IRAK"/>
    <property type="match status" value="1"/>
</dbReference>
<evidence type="ECO:0000313" key="14">
    <source>
        <dbReference type="EMBL" id="OAE33421.1"/>
    </source>
</evidence>
<evidence type="ECO:0000256" key="12">
    <source>
        <dbReference type="SAM" id="MobiDB-lite"/>
    </source>
</evidence>
<evidence type="ECO:0000256" key="6">
    <source>
        <dbReference type="ARBA" id="ARBA00022737"/>
    </source>
</evidence>
<dbReference type="Gene3D" id="3.30.200.20">
    <property type="entry name" value="Phosphorylase Kinase, domain 1"/>
    <property type="match status" value="1"/>
</dbReference>
<dbReference type="Pfam" id="PF07714">
    <property type="entry name" value="PK_Tyr_Ser-Thr"/>
    <property type="match status" value="1"/>
</dbReference>
<gene>
    <name evidence="14" type="ORF">AXG93_2852s1400</name>
</gene>
<feature type="region of interest" description="Disordered" evidence="12">
    <location>
        <begin position="295"/>
        <end position="316"/>
    </location>
</feature>
<proteinExistence type="predicted"/>
<evidence type="ECO:0000259" key="13">
    <source>
        <dbReference type="PROSITE" id="PS50011"/>
    </source>
</evidence>
<dbReference type="InterPro" id="IPR001245">
    <property type="entry name" value="Ser-Thr/Tyr_kinase_cat_dom"/>
</dbReference>
<evidence type="ECO:0000256" key="10">
    <source>
        <dbReference type="ARBA" id="ARBA00023136"/>
    </source>
</evidence>
<keyword evidence="15" id="KW-1185">Reference proteome</keyword>
<dbReference type="InterPro" id="IPR000719">
    <property type="entry name" value="Prot_kinase_dom"/>
</dbReference>
<protein>
    <recommendedName>
        <fullName evidence="13">Protein kinase domain-containing protein</fullName>
    </recommendedName>
</protein>
<keyword evidence="6" id="KW-0677">Repeat</keyword>
<dbReference type="Proteomes" id="UP000077202">
    <property type="component" value="Unassembled WGS sequence"/>
</dbReference>
<keyword evidence="10" id="KW-0472">Membrane</keyword>
<dbReference type="InterPro" id="IPR052451">
    <property type="entry name" value="Ser/Thr_kinase-like"/>
</dbReference>
<name>A0A176WLB4_MARPO</name>
<evidence type="ECO:0000256" key="3">
    <source>
        <dbReference type="ARBA" id="ARBA00022614"/>
    </source>
</evidence>
<dbReference type="SUPFAM" id="SSF56112">
    <property type="entry name" value="Protein kinase-like (PK-like)"/>
    <property type="match status" value="1"/>
</dbReference>
<evidence type="ECO:0000313" key="15">
    <source>
        <dbReference type="Proteomes" id="UP000077202"/>
    </source>
</evidence>
<sequence>MGGKLVHFDGPLAFSADHLLCATAEVLGKSAYGTVYKATLEDGNIIAVKRLREGIVKGQKEFESEVGTLGKIRHPNLLALRAYYWGPKDEKLLVFDYMACGSLAAFLHARGPETPLTWETRMKISMGAARGLGFLHESENIIHGNLTASNILLDGRMNARISDYGLARLMTPQAMSGLMATAGTLGYRAPELVKTKKATSKSDVYSFGIVLLELLTGKAPVEQSSSDSGMDLAEWVSSVVKEEWTSEVFDVEIIKGAAPHQEEEMMNTLQLALVCVHTAPSSRPEMEDVVRQLEEIRPDLRSSPESELASGPDTKK</sequence>
<feature type="domain" description="Protein kinase" evidence="13">
    <location>
        <begin position="21"/>
        <end position="316"/>
    </location>
</feature>
<keyword evidence="4" id="KW-0812">Transmembrane</keyword>
<feature type="compositionally biased region" description="Basic and acidic residues" evidence="12">
    <location>
        <begin position="295"/>
        <end position="304"/>
    </location>
</feature>
<dbReference type="PANTHER" id="PTHR48008">
    <property type="entry name" value="LEUCINE-RICH REPEAT RECEPTOR-LIKE PROTEIN KINASE IMK3-RELATED"/>
    <property type="match status" value="1"/>
</dbReference>
<dbReference type="PIRSF" id="PIRSF000654">
    <property type="entry name" value="Integrin-linked_kinase"/>
    <property type="match status" value="1"/>
</dbReference>
<dbReference type="GO" id="GO:0005524">
    <property type="term" value="F:ATP binding"/>
    <property type="evidence" value="ECO:0007669"/>
    <property type="project" value="UniProtKB-KW"/>
</dbReference>
<dbReference type="GO" id="GO:0016020">
    <property type="term" value="C:membrane"/>
    <property type="evidence" value="ECO:0007669"/>
    <property type="project" value="UniProtKB-SubCell"/>
</dbReference>
<keyword evidence="7" id="KW-0547">Nucleotide-binding</keyword>
<evidence type="ECO:0000256" key="9">
    <source>
        <dbReference type="ARBA" id="ARBA00022989"/>
    </source>
</evidence>
<dbReference type="InterPro" id="IPR011009">
    <property type="entry name" value="Kinase-like_dom_sf"/>
</dbReference>
<dbReference type="AlphaFoldDB" id="A0A176WLB4"/>
<evidence type="ECO:0000256" key="2">
    <source>
        <dbReference type="ARBA" id="ARBA00022553"/>
    </source>
</evidence>
<dbReference type="Gene3D" id="1.10.510.10">
    <property type="entry name" value="Transferase(Phosphotransferase) domain 1"/>
    <property type="match status" value="1"/>
</dbReference>
<dbReference type="PROSITE" id="PS50011">
    <property type="entry name" value="PROTEIN_KINASE_DOM"/>
    <property type="match status" value="1"/>
</dbReference>